<dbReference type="PANTHER" id="PTHR34682">
    <property type="entry name" value="AT HOOK MOTIF-CONTAINING PROTEIN"/>
    <property type="match status" value="1"/>
</dbReference>
<dbReference type="InterPro" id="IPR045881">
    <property type="entry name" value="MNM1-like"/>
</dbReference>
<feature type="compositionally biased region" description="Basic and acidic residues" evidence="1">
    <location>
        <begin position="26"/>
        <end position="37"/>
    </location>
</feature>
<dbReference type="Proteomes" id="UP001327560">
    <property type="component" value="Chromosome 8"/>
</dbReference>
<feature type="compositionally biased region" description="Polar residues" evidence="1">
    <location>
        <begin position="102"/>
        <end position="118"/>
    </location>
</feature>
<keyword evidence="3" id="KW-1185">Reference proteome</keyword>
<feature type="compositionally biased region" description="Polar residues" evidence="1">
    <location>
        <begin position="461"/>
        <end position="470"/>
    </location>
</feature>
<feature type="region of interest" description="Disordered" evidence="1">
    <location>
        <begin position="335"/>
        <end position="358"/>
    </location>
</feature>
<protein>
    <submittedName>
        <fullName evidence="2">Uncharacterized protein</fullName>
    </submittedName>
</protein>
<name>A0AAQ3KVT1_9LILI</name>
<dbReference type="PANTHER" id="PTHR34682:SF1">
    <property type="entry name" value="PROTEIN METABOLIC NETWORK MODULATOR 1"/>
    <property type="match status" value="1"/>
</dbReference>
<organism evidence="2 3">
    <name type="scientific">Canna indica</name>
    <name type="common">Indian-shot</name>
    <dbReference type="NCBI Taxonomy" id="4628"/>
    <lineage>
        <taxon>Eukaryota</taxon>
        <taxon>Viridiplantae</taxon>
        <taxon>Streptophyta</taxon>
        <taxon>Embryophyta</taxon>
        <taxon>Tracheophyta</taxon>
        <taxon>Spermatophyta</taxon>
        <taxon>Magnoliopsida</taxon>
        <taxon>Liliopsida</taxon>
        <taxon>Zingiberales</taxon>
        <taxon>Cannaceae</taxon>
        <taxon>Canna</taxon>
    </lineage>
</organism>
<sequence>MAQQNQEIVPFDSSSPPPKRKRGRPRKNDNLSYDDHSPQANPSALSTMRLQALPSQTYPATPSPGIQGTQIPAAYSPLRPQSLPVPTPIHVAQPKAVPPCQPTTDSVQHSDVTPTKVFSSGTSSSGTSGLLGQAVSGTLDGTFDSGYLLTVRVPGTGHILKGVVFDPHRCVPISKDNDVAPFLPMVTSNVNASSVFEVPSQTLVSVPIHPVPTSTLFGVPLQTNKPAPSSQTAHHLLATSELPQTAPQLSTNEVAPAGTEIGSKSSVNDDANQELPATAPQSDVVKDAQRVDSLGLVAVNKGTSQTTLDIPSQAQMKDAQCVDSLGLVAVNKETSQTTLDIPSQTQNTDAVGGEQSTHQVEESSGNIIEASGKNVEMHQTETSLANMVDVSGGDERHTESVGGELSDRQDVEMHQTETSLANMVDVSGGDERRTESVGGELSACQVEESLANIASGENAEMHQTQTSSASMVEMPVDQEQCSLEESLQR</sequence>
<feature type="region of interest" description="Disordered" evidence="1">
    <location>
        <begin position="1"/>
        <end position="44"/>
    </location>
</feature>
<feature type="region of interest" description="Disordered" evidence="1">
    <location>
        <begin position="258"/>
        <end position="283"/>
    </location>
</feature>
<feature type="region of interest" description="Disordered" evidence="1">
    <location>
        <begin position="391"/>
        <end position="410"/>
    </location>
</feature>
<feature type="region of interest" description="Disordered" evidence="1">
    <location>
        <begin position="454"/>
        <end position="489"/>
    </location>
</feature>
<evidence type="ECO:0000313" key="2">
    <source>
        <dbReference type="EMBL" id="WOL15699.1"/>
    </source>
</evidence>
<feature type="compositionally biased region" description="Basic and acidic residues" evidence="1">
    <location>
        <begin position="393"/>
        <end position="410"/>
    </location>
</feature>
<feature type="region of interest" description="Disordered" evidence="1">
    <location>
        <begin position="95"/>
        <end position="127"/>
    </location>
</feature>
<evidence type="ECO:0000256" key="1">
    <source>
        <dbReference type="SAM" id="MobiDB-lite"/>
    </source>
</evidence>
<accession>A0AAQ3KVT1</accession>
<evidence type="ECO:0000313" key="3">
    <source>
        <dbReference type="Proteomes" id="UP001327560"/>
    </source>
</evidence>
<dbReference type="AlphaFoldDB" id="A0AAQ3KVT1"/>
<feature type="compositionally biased region" description="Polar residues" evidence="1">
    <location>
        <begin position="479"/>
        <end position="489"/>
    </location>
</feature>
<reference evidence="2 3" key="1">
    <citation type="submission" date="2023-10" db="EMBL/GenBank/DDBJ databases">
        <title>Chromosome-scale genome assembly provides insights into flower coloration mechanisms of Canna indica.</title>
        <authorList>
            <person name="Li C."/>
        </authorList>
    </citation>
    <scope>NUCLEOTIDE SEQUENCE [LARGE SCALE GENOMIC DNA]</scope>
    <source>
        <tissue evidence="2">Flower</tissue>
    </source>
</reference>
<proteinExistence type="predicted"/>
<dbReference type="EMBL" id="CP136897">
    <property type="protein sequence ID" value="WOL15699.1"/>
    <property type="molecule type" value="Genomic_DNA"/>
</dbReference>
<gene>
    <name evidence="2" type="ORF">Cni_G24480</name>
</gene>